<dbReference type="RefSeq" id="WP_204979034.1">
    <property type="nucleotide sequence ID" value="NZ_JBHTII010000002.1"/>
</dbReference>
<protein>
    <recommendedName>
        <fullName evidence="3">Flp pilus-assembly TadG-like N-terminal domain-containing protein</fullName>
    </recommendedName>
</protein>
<evidence type="ECO:0000313" key="2">
    <source>
        <dbReference type="Proteomes" id="UP001597055"/>
    </source>
</evidence>
<dbReference type="EMBL" id="JBHTII010000002">
    <property type="protein sequence ID" value="MFD0791257.1"/>
    <property type="molecule type" value="Genomic_DNA"/>
</dbReference>
<sequence>MLVKLRRRLSGHSDEGSALIAVLVIMLVLSIGGMALAAIVTNTSGVLSDARSTTQSRAVADAGLADALGLAKRSGSFCGLTLEDDLAASGGVTPEYSVTSTCDTTAKTVTFTSIGRAGSGETTTRAVYNYTTGSTGHGADMVFYSDTTFTKEVLTSSASNGLLSIVIPSGGFECMVHTPANVIASGDLVTKSGCVIDGNARVGGKVTMNGSADTIKGNLTASSTVSSKLEGQILGDITLGGAMTTGWNNRTYPGKVSVRGNVNLASNSFAGSLTIPKANEVEYDGYLKIKSPTATNPRVAGGLVWQDSVPIPTKPTFDPWFDYSYSVADWRPFNGVTFAEITLVNSGNGPWTCNRFKDNNPSTSNAAGWRELGALTTPTIINATACGSLSSNNGSVPNVALGTDIVFIAKSFDLTQLTFTSKAGTSPRVWYIVNDGAPTGAGAAVPSCNNGAGSIVSNHTNMAAVTAMVYTPCTIDIKGNSKWTGAFYGGAFSYGGGMTFVGANIALPGMPSSATMPGAGTSTSAALGTLVSRGDLP</sequence>
<evidence type="ECO:0000313" key="1">
    <source>
        <dbReference type="EMBL" id="MFD0791257.1"/>
    </source>
</evidence>
<accession>A0ABW3AJX9</accession>
<gene>
    <name evidence="1" type="ORF">ACFQ0P_12675</name>
</gene>
<organism evidence="1 2">
    <name type="scientific">Microbacterium insulae</name>
    <dbReference type="NCBI Taxonomy" id="483014"/>
    <lineage>
        <taxon>Bacteria</taxon>
        <taxon>Bacillati</taxon>
        <taxon>Actinomycetota</taxon>
        <taxon>Actinomycetes</taxon>
        <taxon>Micrococcales</taxon>
        <taxon>Microbacteriaceae</taxon>
        <taxon>Microbacterium</taxon>
    </lineage>
</organism>
<name>A0ABW3AJX9_9MICO</name>
<comment type="caution">
    <text evidence="1">The sequence shown here is derived from an EMBL/GenBank/DDBJ whole genome shotgun (WGS) entry which is preliminary data.</text>
</comment>
<evidence type="ECO:0008006" key="3">
    <source>
        <dbReference type="Google" id="ProtNLM"/>
    </source>
</evidence>
<reference evidence="2" key="1">
    <citation type="journal article" date="2019" name="Int. J. Syst. Evol. Microbiol.">
        <title>The Global Catalogue of Microorganisms (GCM) 10K type strain sequencing project: providing services to taxonomists for standard genome sequencing and annotation.</title>
        <authorList>
            <consortium name="The Broad Institute Genomics Platform"/>
            <consortium name="The Broad Institute Genome Sequencing Center for Infectious Disease"/>
            <person name="Wu L."/>
            <person name="Ma J."/>
        </authorList>
    </citation>
    <scope>NUCLEOTIDE SEQUENCE [LARGE SCALE GENOMIC DNA]</scope>
    <source>
        <strain evidence="2">CCUG 54523</strain>
    </source>
</reference>
<proteinExistence type="predicted"/>
<dbReference type="Proteomes" id="UP001597055">
    <property type="component" value="Unassembled WGS sequence"/>
</dbReference>
<keyword evidence="2" id="KW-1185">Reference proteome</keyword>